<evidence type="ECO:0000313" key="1">
    <source>
        <dbReference type="EMBL" id="NLA56806.1"/>
    </source>
</evidence>
<sequence length="106" mass="11363">MSDFSTWVTGRRQRAAAAMAELSGNASACAMGRAGRSFPAFKYHEGATASLGALARALRRGEGERGSVEKLLEEWQTPGGAGRDWEAYTAGGREALEEAREQLDAR</sequence>
<accession>A0A7X6SWR2</accession>
<reference evidence="1 2" key="1">
    <citation type="journal article" date="2020" name="Biotechnol. Biofuels">
        <title>New insights from the biogas microbiome by comprehensive genome-resolved metagenomics of nearly 1600 species originating from multiple anaerobic digesters.</title>
        <authorList>
            <person name="Campanaro S."/>
            <person name="Treu L."/>
            <person name="Rodriguez-R L.M."/>
            <person name="Kovalovszki A."/>
            <person name="Ziels R.M."/>
            <person name="Maus I."/>
            <person name="Zhu X."/>
            <person name="Kougias P.G."/>
            <person name="Basile A."/>
            <person name="Luo G."/>
            <person name="Schluter A."/>
            <person name="Konstantinidis K.T."/>
            <person name="Angelidaki I."/>
        </authorList>
    </citation>
    <scope>NUCLEOTIDE SEQUENCE [LARGE SCALE GENOMIC DNA]</scope>
    <source>
        <strain evidence="1">AS15tlH2ME_198</strain>
    </source>
</reference>
<dbReference type="AlphaFoldDB" id="A0A7X6SWR2"/>
<name>A0A7X6SWR2_9CORY</name>
<comment type="caution">
    <text evidence="1">The sequence shown here is derived from an EMBL/GenBank/DDBJ whole genome shotgun (WGS) entry which is preliminary data.</text>
</comment>
<evidence type="ECO:0000313" key="2">
    <source>
        <dbReference type="Proteomes" id="UP000557899"/>
    </source>
</evidence>
<gene>
    <name evidence="1" type="ORF">GX859_11050</name>
</gene>
<organism evidence="1 2">
    <name type="scientific">Corynebacterium humireducens</name>
    <dbReference type="NCBI Taxonomy" id="1223514"/>
    <lineage>
        <taxon>Bacteria</taxon>
        <taxon>Bacillati</taxon>
        <taxon>Actinomycetota</taxon>
        <taxon>Actinomycetes</taxon>
        <taxon>Mycobacteriales</taxon>
        <taxon>Corynebacteriaceae</taxon>
        <taxon>Corynebacterium</taxon>
    </lineage>
</organism>
<dbReference type="EMBL" id="JAAZHI010000212">
    <property type="protein sequence ID" value="NLA56806.1"/>
    <property type="molecule type" value="Genomic_DNA"/>
</dbReference>
<proteinExistence type="predicted"/>
<dbReference type="Proteomes" id="UP000557899">
    <property type="component" value="Unassembled WGS sequence"/>
</dbReference>
<protein>
    <submittedName>
        <fullName evidence="1">Uncharacterized protein</fullName>
    </submittedName>
</protein>